<dbReference type="CDD" id="cd21177">
    <property type="entry name" value="LPMO_AA10"/>
    <property type="match status" value="1"/>
</dbReference>
<dbReference type="Gene3D" id="2.10.10.20">
    <property type="entry name" value="Carbohydrate-binding module superfamily 5/12"/>
    <property type="match status" value="1"/>
</dbReference>
<keyword evidence="2" id="KW-0378">Hydrolase</keyword>
<dbReference type="GO" id="GO:0005576">
    <property type="term" value="C:extracellular region"/>
    <property type="evidence" value="ECO:0007669"/>
    <property type="project" value="InterPro"/>
</dbReference>
<dbReference type="InterPro" id="IPR004302">
    <property type="entry name" value="Cellulose/chitin-bd_N"/>
</dbReference>
<organism evidence="6 7">
    <name type="scientific">Gilvimarinus xylanilyticus</name>
    <dbReference type="NCBI Taxonomy" id="2944139"/>
    <lineage>
        <taxon>Bacteria</taxon>
        <taxon>Pseudomonadati</taxon>
        <taxon>Pseudomonadota</taxon>
        <taxon>Gammaproteobacteria</taxon>
        <taxon>Cellvibrionales</taxon>
        <taxon>Cellvibrionaceae</taxon>
        <taxon>Gilvimarinus</taxon>
    </lineage>
</organism>
<dbReference type="RefSeq" id="WP_253966197.1">
    <property type="nucleotide sequence ID" value="NZ_JAMFTH010000001.1"/>
</dbReference>
<keyword evidence="7" id="KW-1185">Reference proteome</keyword>
<dbReference type="PANTHER" id="PTHR34823:SF1">
    <property type="entry name" value="CHITIN-BINDING TYPE-4 DOMAIN-CONTAINING PROTEIN"/>
    <property type="match status" value="1"/>
</dbReference>
<sequence>MNIQRLTTHSLKAALLGCVTVASVATTHTVSAHGTVTSPASRIWNCKEEGPETLSSDACIAARAESGSQQFYDWNGIRQGAAGGNHTSVVPDGQLCSGGDPNTFGGMDLARNDWKATPVSGSQTFNWYNSAAHATEYYRYYITKPGYDPLQPLGWDDLELLKETPPEAAEFYPSHTVSLPQRSGRHVVYAVWQRSDSPEAFYACVDVVFNGDGGGYSSSSSSSSSVASSQSSSSSSSEEPSSSSSSAVSSDASSSSSSSTGGGENTCIGVPNWNSGTVYDNGDQVRYNNNRYEAKWWTQGDVPADSTDSWEAWIDQGNCAGS</sequence>
<dbReference type="InterPro" id="IPR003610">
    <property type="entry name" value="CBM5/12"/>
</dbReference>
<dbReference type="InterPro" id="IPR051024">
    <property type="entry name" value="GlcNAc_Chitin_IntDeg"/>
</dbReference>
<dbReference type="GO" id="GO:0004497">
    <property type="term" value="F:monooxygenase activity"/>
    <property type="evidence" value="ECO:0007669"/>
    <property type="project" value="UniProtKB-KW"/>
</dbReference>
<proteinExistence type="predicted"/>
<protein>
    <submittedName>
        <fullName evidence="6">Lytic polysaccharide monooxygenase</fullName>
    </submittedName>
</protein>
<feature type="compositionally biased region" description="Low complexity" evidence="3">
    <location>
        <begin position="219"/>
        <end position="259"/>
    </location>
</feature>
<comment type="caution">
    <text evidence="6">The sequence shown here is derived from an EMBL/GenBank/DDBJ whole genome shotgun (WGS) entry which is preliminary data.</text>
</comment>
<evidence type="ECO:0000259" key="5">
    <source>
        <dbReference type="SMART" id="SM00495"/>
    </source>
</evidence>
<keyword evidence="1 4" id="KW-0732">Signal</keyword>
<dbReference type="Proteomes" id="UP001139319">
    <property type="component" value="Unassembled WGS sequence"/>
</dbReference>
<evidence type="ECO:0000313" key="7">
    <source>
        <dbReference type="Proteomes" id="UP001139319"/>
    </source>
</evidence>
<dbReference type="PANTHER" id="PTHR34823">
    <property type="entry name" value="GLCNAC-BINDING PROTEIN A"/>
    <property type="match status" value="1"/>
</dbReference>
<dbReference type="GO" id="GO:0030246">
    <property type="term" value="F:carbohydrate binding"/>
    <property type="evidence" value="ECO:0007669"/>
    <property type="project" value="InterPro"/>
</dbReference>
<dbReference type="SMART" id="SM00495">
    <property type="entry name" value="ChtBD3"/>
    <property type="match status" value="1"/>
</dbReference>
<gene>
    <name evidence="6" type="ORF">M6D89_01155</name>
</gene>
<evidence type="ECO:0000256" key="3">
    <source>
        <dbReference type="SAM" id="MobiDB-lite"/>
    </source>
</evidence>
<dbReference type="Pfam" id="PF02839">
    <property type="entry name" value="CBM_5_12"/>
    <property type="match status" value="1"/>
</dbReference>
<dbReference type="AlphaFoldDB" id="A0A9X2KVB9"/>
<accession>A0A9X2KVB9</accession>
<feature type="signal peptide" evidence="4">
    <location>
        <begin position="1"/>
        <end position="24"/>
    </location>
</feature>
<evidence type="ECO:0000256" key="1">
    <source>
        <dbReference type="ARBA" id="ARBA00022729"/>
    </source>
</evidence>
<keyword evidence="6" id="KW-0503">Monooxygenase</keyword>
<dbReference type="GO" id="GO:0004553">
    <property type="term" value="F:hydrolase activity, hydrolyzing O-glycosyl compounds"/>
    <property type="evidence" value="ECO:0007669"/>
    <property type="project" value="InterPro"/>
</dbReference>
<feature type="region of interest" description="Disordered" evidence="3">
    <location>
        <begin position="219"/>
        <end position="274"/>
    </location>
</feature>
<feature type="chain" id="PRO_5040858582" evidence="4">
    <location>
        <begin position="25"/>
        <end position="322"/>
    </location>
</feature>
<feature type="domain" description="Chitin-binding type-3" evidence="5">
    <location>
        <begin position="270"/>
        <end position="316"/>
    </location>
</feature>
<keyword evidence="6" id="KW-0560">Oxidoreductase</keyword>
<evidence type="ECO:0000256" key="4">
    <source>
        <dbReference type="SAM" id="SignalP"/>
    </source>
</evidence>
<dbReference type="EMBL" id="JAMFTH010000001">
    <property type="protein sequence ID" value="MCP8897900.1"/>
    <property type="molecule type" value="Genomic_DNA"/>
</dbReference>
<dbReference type="CDD" id="cd12215">
    <property type="entry name" value="ChiC_BD"/>
    <property type="match status" value="1"/>
</dbReference>
<dbReference type="InterPro" id="IPR014756">
    <property type="entry name" value="Ig_E-set"/>
</dbReference>
<evidence type="ECO:0000313" key="6">
    <source>
        <dbReference type="EMBL" id="MCP8897900.1"/>
    </source>
</evidence>
<reference evidence="6" key="2">
    <citation type="submission" date="2023-01" db="EMBL/GenBank/DDBJ databases">
        <title>Gilvimarinus xylanilyticus HB14 isolated from Caulerpa lentillifera aquaculture base in Hainan, China.</title>
        <authorList>
            <person name="Zhang Y.-J."/>
        </authorList>
    </citation>
    <scope>NUCLEOTIDE SEQUENCE</scope>
    <source>
        <strain evidence="6">HB14</strain>
    </source>
</reference>
<dbReference type="GO" id="GO:0005975">
    <property type="term" value="P:carbohydrate metabolic process"/>
    <property type="evidence" value="ECO:0007669"/>
    <property type="project" value="InterPro"/>
</dbReference>
<name>A0A9X2KVB9_9GAMM</name>
<dbReference type="SUPFAM" id="SSF51055">
    <property type="entry name" value="Carbohydrate binding domain"/>
    <property type="match status" value="1"/>
</dbReference>
<dbReference type="Pfam" id="PF03067">
    <property type="entry name" value="LPMO_10"/>
    <property type="match status" value="1"/>
</dbReference>
<evidence type="ECO:0000256" key="2">
    <source>
        <dbReference type="ARBA" id="ARBA00022801"/>
    </source>
</evidence>
<dbReference type="Gene3D" id="2.70.50.50">
    <property type="entry name" value="chitin-binding protein cbp21"/>
    <property type="match status" value="1"/>
</dbReference>
<dbReference type="InterPro" id="IPR036573">
    <property type="entry name" value="CBM_sf_5/12"/>
</dbReference>
<reference evidence="6" key="1">
    <citation type="submission" date="2022-05" db="EMBL/GenBank/DDBJ databases">
        <authorList>
            <person name="Sun H.-N."/>
        </authorList>
    </citation>
    <scope>NUCLEOTIDE SEQUENCE</scope>
    <source>
        <strain evidence="6">HB14</strain>
    </source>
</reference>
<dbReference type="SUPFAM" id="SSF81296">
    <property type="entry name" value="E set domains"/>
    <property type="match status" value="1"/>
</dbReference>